<dbReference type="SUPFAM" id="SSF110857">
    <property type="entry name" value="Gamma-glutamyl cyclotransferase-like"/>
    <property type="match status" value="1"/>
</dbReference>
<organism evidence="4 5">
    <name type="scientific">Teredinibacter turnerae (strain ATCC 39867 / T7901)</name>
    <dbReference type="NCBI Taxonomy" id="377629"/>
    <lineage>
        <taxon>Bacteria</taxon>
        <taxon>Pseudomonadati</taxon>
        <taxon>Pseudomonadota</taxon>
        <taxon>Gammaproteobacteria</taxon>
        <taxon>Cellvibrionales</taxon>
        <taxon>Cellvibrionaceae</taxon>
        <taxon>Teredinibacter</taxon>
    </lineage>
</organism>
<evidence type="ECO:0000256" key="2">
    <source>
        <dbReference type="ARBA" id="ARBA00030602"/>
    </source>
</evidence>
<feature type="domain" description="Gamma-glutamylcyclotransferase AIG2-like" evidence="3">
    <location>
        <begin position="3"/>
        <end position="104"/>
    </location>
</feature>
<evidence type="ECO:0000313" key="5">
    <source>
        <dbReference type="Proteomes" id="UP000009080"/>
    </source>
</evidence>
<dbReference type="Proteomes" id="UP000009080">
    <property type="component" value="Chromosome"/>
</dbReference>
<dbReference type="PANTHER" id="PTHR31544">
    <property type="entry name" value="AIG2-LIKE PROTEIN D"/>
    <property type="match status" value="1"/>
</dbReference>
<evidence type="ECO:0000259" key="3">
    <source>
        <dbReference type="Pfam" id="PF06094"/>
    </source>
</evidence>
<dbReference type="AlphaFoldDB" id="C5BKY8"/>
<dbReference type="OrthoDB" id="279154at2"/>
<dbReference type="InterPro" id="IPR036568">
    <property type="entry name" value="GGCT-like_sf"/>
</dbReference>
<gene>
    <name evidence="4" type="ordered locus">TERTU_2423</name>
</gene>
<dbReference type="InterPro" id="IPR013024">
    <property type="entry name" value="GGCT-like"/>
</dbReference>
<dbReference type="eggNOG" id="COG2105">
    <property type="taxonomic scope" value="Bacteria"/>
</dbReference>
<sequence length="138" mass="15917">MNVFTYGSLMYPPVWQRIVQYHYEHNAATIYGYERVGVRDEPYPMLVPAGTSSVVEGVLYRNITPDDLARLDAFEGDFYDRISVDVVLTDGSVVQGMVYLANAYGRQYALETPWDMALFEAEGMQRFNNLYDGYERIR</sequence>
<dbReference type="KEGG" id="ttu:TERTU_2423"/>
<dbReference type="InterPro" id="IPR045038">
    <property type="entry name" value="AIG2-like"/>
</dbReference>
<proteinExistence type="predicted"/>
<evidence type="ECO:0000313" key="4">
    <source>
        <dbReference type="EMBL" id="ACR12087.1"/>
    </source>
</evidence>
<accession>C5BKY8</accession>
<dbReference type="PANTHER" id="PTHR31544:SF2">
    <property type="entry name" value="AIG2-LIKE PROTEIN D"/>
    <property type="match status" value="1"/>
</dbReference>
<dbReference type="Pfam" id="PF06094">
    <property type="entry name" value="GGACT"/>
    <property type="match status" value="1"/>
</dbReference>
<protein>
    <recommendedName>
        <fullName evidence="2">Putative gamma-glutamylcyclotransferase</fullName>
    </recommendedName>
</protein>
<dbReference type="InterPro" id="IPR009288">
    <property type="entry name" value="AIG2-like_dom"/>
</dbReference>
<dbReference type="STRING" id="377629.TERTU_2423"/>
<name>C5BKY8_TERTT</name>
<reference evidence="4 5" key="1">
    <citation type="journal article" date="2009" name="PLoS ONE">
        <title>The complete genome of Teredinibacter turnerae T7901: an intracellular endosymbiont of marine wood-boring bivalves (shipworms).</title>
        <authorList>
            <person name="Yang J.C."/>
            <person name="Madupu R."/>
            <person name="Durkin A.S."/>
            <person name="Ekborg N.A."/>
            <person name="Pedamallu C.S."/>
            <person name="Hostetler J.B."/>
            <person name="Radune D."/>
            <person name="Toms B.S."/>
            <person name="Henrissat B."/>
            <person name="Coutinho P.M."/>
            <person name="Schwarz S."/>
            <person name="Field L."/>
            <person name="Trindade-Silva A.E."/>
            <person name="Soares C.A.G."/>
            <person name="Elshahawi S."/>
            <person name="Hanora A."/>
            <person name="Schmidt E.W."/>
            <person name="Haygood M.G."/>
            <person name="Posfai J."/>
            <person name="Benner J."/>
            <person name="Madinger C."/>
            <person name="Nove J."/>
            <person name="Anton B."/>
            <person name="Chaudhary K."/>
            <person name="Foster J."/>
            <person name="Holman A."/>
            <person name="Kumar S."/>
            <person name="Lessard P.A."/>
            <person name="Luyten Y.A."/>
            <person name="Slatko B."/>
            <person name="Wood N."/>
            <person name="Wu B."/>
            <person name="Teplitski M."/>
            <person name="Mougous J.D."/>
            <person name="Ward N."/>
            <person name="Eisen J.A."/>
            <person name="Badger J.H."/>
            <person name="Distel D.L."/>
        </authorList>
    </citation>
    <scope>NUCLEOTIDE SEQUENCE [LARGE SCALE GENOMIC DNA]</scope>
    <source>
        <strain evidence="5">ATCC 39867 / T7901</strain>
    </source>
</reference>
<keyword evidence="1" id="KW-0808">Transferase</keyword>
<dbReference type="HOGENOM" id="CLU_093936_3_1_6"/>
<dbReference type="Gene3D" id="3.10.490.10">
    <property type="entry name" value="Gamma-glutamyl cyclotransferase-like"/>
    <property type="match status" value="1"/>
</dbReference>
<dbReference type="GeneID" id="58409927"/>
<dbReference type="CDD" id="cd06661">
    <property type="entry name" value="GGCT_like"/>
    <property type="match status" value="1"/>
</dbReference>
<dbReference type="GO" id="GO:0016740">
    <property type="term" value="F:transferase activity"/>
    <property type="evidence" value="ECO:0007669"/>
    <property type="project" value="UniProtKB-KW"/>
</dbReference>
<dbReference type="EMBL" id="CP001614">
    <property type="protein sequence ID" value="ACR12087.1"/>
    <property type="molecule type" value="Genomic_DNA"/>
</dbReference>
<evidence type="ECO:0000256" key="1">
    <source>
        <dbReference type="ARBA" id="ARBA00022679"/>
    </source>
</evidence>
<dbReference type="RefSeq" id="WP_015818199.1">
    <property type="nucleotide sequence ID" value="NC_012997.1"/>
</dbReference>
<keyword evidence="5" id="KW-1185">Reference proteome</keyword>